<dbReference type="AlphaFoldDB" id="A0A512IM35"/>
<sequence>MTPLKNRLFYGLGLAALAGASLRHRVGGYRNPTDFSPDDWPRAIAHVVDIVLDWRKHLDTRHGAKNLAGLDILELGPGATLGTGVLLVGLGARSYHAIDAFDLAGRTPPGFYRALAEAELPPVFDRARILWAVDALERGRTDPVGYVVTPEFDIACAAGGRTFDLLLSNAAFEHFEDIEHVIAQLAAVARPGATLLAGVDFQTHTRGIRATDPNSIYRFSPSLYRSLGFPGQPNRRRPRDYLEALQRHGWTNAECRPVDVADAVYQAWSTAGLYEPYRDDAADMNVLTGIVLAEKP</sequence>
<reference evidence="1 2" key="1">
    <citation type="submission" date="2019-07" db="EMBL/GenBank/DDBJ databases">
        <title>Whole genome shotgun sequence of Methylobacterium haplocladii NBRC 107714.</title>
        <authorList>
            <person name="Hosoyama A."/>
            <person name="Uohara A."/>
            <person name="Ohji S."/>
            <person name="Ichikawa N."/>
        </authorList>
    </citation>
    <scope>NUCLEOTIDE SEQUENCE [LARGE SCALE GENOMIC DNA]</scope>
    <source>
        <strain evidence="1 2">NBRC 107714</strain>
    </source>
</reference>
<dbReference type="EMBL" id="BJZT01000009">
    <property type="protein sequence ID" value="GEO98745.1"/>
    <property type="molecule type" value="Genomic_DNA"/>
</dbReference>
<name>A0A512IM35_9HYPH</name>
<dbReference type="Gene3D" id="3.40.50.150">
    <property type="entry name" value="Vaccinia Virus protein VP39"/>
    <property type="match status" value="1"/>
</dbReference>
<dbReference type="InterPro" id="IPR029063">
    <property type="entry name" value="SAM-dependent_MTases_sf"/>
</dbReference>
<proteinExistence type="predicted"/>
<accession>A0A512IM35</accession>
<evidence type="ECO:0000313" key="2">
    <source>
        <dbReference type="Proteomes" id="UP000321258"/>
    </source>
</evidence>
<keyword evidence="2" id="KW-1185">Reference proteome</keyword>
<dbReference type="Proteomes" id="UP000321258">
    <property type="component" value="Unassembled WGS sequence"/>
</dbReference>
<evidence type="ECO:0000313" key="1">
    <source>
        <dbReference type="EMBL" id="GEO98745.1"/>
    </source>
</evidence>
<gene>
    <name evidence="1" type="ORF">MHA02_11330</name>
</gene>
<dbReference type="SUPFAM" id="SSF53335">
    <property type="entry name" value="S-adenosyl-L-methionine-dependent methyltransferases"/>
    <property type="match status" value="1"/>
</dbReference>
<comment type="caution">
    <text evidence="1">The sequence shown here is derived from an EMBL/GenBank/DDBJ whole genome shotgun (WGS) entry which is preliminary data.</text>
</comment>
<protein>
    <recommendedName>
        <fullName evidence="3">Methyltransferase type 11 domain-containing protein</fullName>
    </recommendedName>
</protein>
<organism evidence="1 2">
    <name type="scientific">Methylobacterium haplocladii</name>
    <dbReference type="NCBI Taxonomy" id="1176176"/>
    <lineage>
        <taxon>Bacteria</taxon>
        <taxon>Pseudomonadati</taxon>
        <taxon>Pseudomonadota</taxon>
        <taxon>Alphaproteobacteria</taxon>
        <taxon>Hyphomicrobiales</taxon>
        <taxon>Methylobacteriaceae</taxon>
        <taxon>Methylobacterium</taxon>
    </lineage>
</organism>
<evidence type="ECO:0008006" key="3">
    <source>
        <dbReference type="Google" id="ProtNLM"/>
    </source>
</evidence>